<name>A0A1Y2T465_SYMTR</name>
<sequence length="128" mass="14167">MWIIIVGFIAGILIGIFSPFTLPVAYARYLSIAVLAALDTSFGGLRASLEGTYDNAIFITGFFTNTLLAAGLVYLGDRIGVDNLYLAGVVAMGIRMFQNLGIIRRLILQRWGFFHRDEETLQHHGLQD</sequence>
<keyword evidence="1" id="KW-1003">Cell membrane</keyword>
<evidence type="ECO:0000313" key="5">
    <source>
        <dbReference type="Proteomes" id="UP000194267"/>
    </source>
</evidence>
<dbReference type="AlphaFoldDB" id="A0A1Y2T465"/>
<evidence type="ECO:0000313" key="4">
    <source>
        <dbReference type="EMBL" id="OTA41272.1"/>
    </source>
</evidence>
<evidence type="ECO:0000313" key="3">
    <source>
        <dbReference type="EMBL" id="MBY6274876.1"/>
    </source>
</evidence>
<evidence type="ECO:0000256" key="1">
    <source>
        <dbReference type="PIRNR" id="PIRNR018579"/>
    </source>
</evidence>
<comment type="subcellular location">
    <subcellularLocation>
        <location evidence="1">Cell membrane</location>
        <topology evidence="1">Multi-pass membrane protein</topology>
    </subcellularLocation>
</comment>
<dbReference type="PIRSF" id="PIRSF018579">
    <property type="entry name" value="Sbp"/>
    <property type="match status" value="1"/>
</dbReference>
<evidence type="ECO:0000256" key="2">
    <source>
        <dbReference type="SAM" id="Phobius"/>
    </source>
</evidence>
<reference evidence="5" key="2">
    <citation type="submission" date="2016-04" db="EMBL/GenBank/DDBJ databases">
        <authorList>
            <person name="Antunes L.P."/>
            <person name="Martins L.F."/>
            <person name="Pereira R.V."/>
            <person name="Thomas A.M."/>
            <person name="Barbosa D."/>
            <person name="Nascimento L."/>
            <person name="Silva G.M."/>
            <person name="Condomitti G.W."/>
            <person name="Digiampietri L.A."/>
            <person name="Lombardi K.C."/>
            <person name="Ramos P.L."/>
            <person name="Quaggio R.B."/>
            <person name="Oliveira J.C."/>
            <person name="Pascon R.C."/>
            <person name="Cruz J.B."/>
            <person name="Silva A.M."/>
            <person name="Setubal J.C."/>
        </authorList>
    </citation>
    <scope>NUCLEOTIDE SEQUENCE [LARGE SCALE GENOMIC DNA]</scope>
</reference>
<dbReference type="EMBL" id="PIUK01000006">
    <property type="protein sequence ID" value="MBY6274876.1"/>
    <property type="molecule type" value="Genomic_DNA"/>
</dbReference>
<dbReference type="InterPro" id="IPR009709">
    <property type="entry name" value="DUF1290"/>
</dbReference>
<gene>
    <name evidence="4" type="ORF">A6D92_08250</name>
    <name evidence="3" type="ORF">CWE10_01460</name>
</gene>
<dbReference type="Pfam" id="PF06947">
    <property type="entry name" value="DUF1290"/>
    <property type="match status" value="1"/>
</dbReference>
<dbReference type="GO" id="GO:0005886">
    <property type="term" value="C:plasma membrane"/>
    <property type="evidence" value="ECO:0007669"/>
    <property type="project" value="UniProtKB-SubCell"/>
</dbReference>
<proteinExistence type="inferred from homology"/>
<reference evidence="4" key="1">
    <citation type="submission" date="2016-04" db="EMBL/GenBank/DDBJ databases">
        <authorList>
            <person name="Evans L.H."/>
            <person name="Alamgir A."/>
            <person name="Owens N."/>
            <person name="Weber N.D."/>
            <person name="Virtaneva K."/>
            <person name="Barbian K."/>
            <person name="Babar A."/>
            <person name="Rosenke K."/>
        </authorList>
    </citation>
    <scope>NUCLEOTIDE SEQUENCE [LARGE SCALE GENOMIC DNA]</scope>
    <source>
        <strain evidence="4">G2</strain>
    </source>
</reference>
<feature type="transmembrane region" description="Helical" evidence="2">
    <location>
        <begin position="56"/>
        <end position="75"/>
    </location>
</feature>
<dbReference type="OMA" id="TGFFFNI"/>
<keyword evidence="1 2" id="KW-0472">Membrane</keyword>
<protein>
    <submittedName>
        <fullName evidence="3">DUF1290 domain-containing protein</fullName>
    </submittedName>
    <submittedName>
        <fullName evidence="4">Small basic protein</fullName>
    </submittedName>
</protein>
<dbReference type="Proteomes" id="UP000194267">
    <property type="component" value="Unassembled WGS sequence"/>
</dbReference>
<dbReference type="EMBL" id="LWLV01000614">
    <property type="protein sequence ID" value="OTA41272.1"/>
    <property type="molecule type" value="Genomic_DNA"/>
</dbReference>
<reference evidence="3" key="3">
    <citation type="submission" date="2017-11" db="EMBL/GenBank/DDBJ databases">
        <title>Three new genomes from thermophilic consortium.</title>
        <authorList>
            <person name="Quaggio R."/>
            <person name="Amgarten D."/>
            <person name="Setubal J.C."/>
        </authorList>
    </citation>
    <scope>NUCLEOTIDE SEQUENCE</scope>
    <source>
        <strain evidence="3">ZCTH01-B2</strain>
    </source>
</reference>
<accession>A0A1Y2T465</accession>
<organism evidence="4 5">
    <name type="scientific">Symbiobacterium thermophilum</name>
    <dbReference type="NCBI Taxonomy" id="2734"/>
    <lineage>
        <taxon>Bacteria</taxon>
        <taxon>Bacillati</taxon>
        <taxon>Bacillota</taxon>
        <taxon>Clostridia</taxon>
        <taxon>Eubacteriales</taxon>
        <taxon>Symbiobacteriaceae</taxon>
        <taxon>Symbiobacterium</taxon>
    </lineage>
</organism>
<dbReference type="Proteomes" id="UP000732377">
    <property type="component" value="Unassembled WGS sequence"/>
</dbReference>
<comment type="caution">
    <text evidence="4">The sequence shown here is derived from an EMBL/GenBank/DDBJ whole genome shotgun (WGS) entry which is preliminary data.</text>
</comment>
<comment type="similarity">
    <text evidence="1">Belongs to the sbp family.</text>
</comment>
<keyword evidence="2" id="KW-1133">Transmembrane helix</keyword>
<keyword evidence="1 2" id="KW-0812">Transmembrane</keyword>
<dbReference type="RefSeq" id="WP_011195348.1">
    <property type="nucleotide sequence ID" value="NZ_JACSIR010000119.1"/>
</dbReference>